<accession>A0A1R0X0M0</accession>
<comment type="caution">
    <text evidence="1">The sequence shown here is derived from an EMBL/GenBank/DDBJ whole genome shotgun (WGS) entry which is preliminary data.</text>
</comment>
<evidence type="ECO:0000313" key="2">
    <source>
        <dbReference type="Proteomes" id="UP000187465"/>
    </source>
</evidence>
<evidence type="ECO:0000313" key="1">
    <source>
        <dbReference type="EMBL" id="OMD25449.1"/>
    </source>
</evidence>
<sequence>MKRVQTMINQQLNRALAELMGWTNIQIVETERIWARKPDDGWSKELPDHQWSDYVPDYAGEPAASQEIQTAACAKNKTLYIGNLSYIMLGKSCLYLDAVSLELAADFCNASPRERAEAAYITLQGARE</sequence>
<dbReference type="Proteomes" id="UP000187465">
    <property type="component" value="Unassembled WGS sequence"/>
</dbReference>
<protein>
    <recommendedName>
        <fullName evidence="3">Phage ABA sandwich domain-containing protein</fullName>
    </recommendedName>
</protein>
<reference evidence="1 2" key="1">
    <citation type="submission" date="2016-10" db="EMBL/GenBank/DDBJ databases">
        <title>Paenibacillus species isolates.</title>
        <authorList>
            <person name="Beno S.M."/>
        </authorList>
    </citation>
    <scope>NUCLEOTIDE SEQUENCE [LARGE SCALE GENOMIC DNA]</scope>
    <source>
        <strain evidence="1 2">FSL H7-0604</strain>
    </source>
</reference>
<name>A0A1R0X0M0_9BACL</name>
<evidence type="ECO:0008006" key="3">
    <source>
        <dbReference type="Google" id="ProtNLM"/>
    </source>
</evidence>
<dbReference type="RefSeq" id="WP_036684282.1">
    <property type="nucleotide sequence ID" value="NZ_MKQP01000045.1"/>
</dbReference>
<gene>
    <name evidence="1" type="ORF">BJP51_04160</name>
</gene>
<proteinExistence type="predicted"/>
<dbReference type="AlphaFoldDB" id="A0A1R0X0M0"/>
<organism evidence="1 2">
    <name type="scientific">Paenibacillus odorifer</name>
    <dbReference type="NCBI Taxonomy" id="189426"/>
    <lineage>
        <taxon>Bacteria</taxon>
        <taxon>Bacillati</taxon>
        <taxon>Bacillota</taxon>
        <taxon>Bacilli</taxon>
        <taxon>Bacillales</taxon>
        <taxon>Paenibacillaceae</taxon>
        <taxon>Paenibacillus</taxon>
    </lineage>
</organism>
<dbReference type="EMBL" id="MKQP01000045">
    <property type="protein sequence ID" value="OMD25449.1"/>
    <property type="molecule type" value="Genomic_DNA"/>
</dbReference>